<proteinExistence type="predicted"/>
<name>A0A1L7XV23_9HELO</name>
<protein>
    <submittedName>
        <fullName evidence="3">Uncharacterized protein</fullName>
    </submittedName>
</protein>
<feature type="compositionally biased region" description="Polar residues" evidence="2">
    <location>
        <begin position="39"/>
        <end position="48"/>
    </location>
</feature>
<keyword evidence="1" id="KW-0175">Coiled coil</keyword>
<feature type="coiled-coil region" evidence="1">
    <location>
        <begin position="85"/>
        <end position="112"/>
    </location>
</feature>
<accession>A0A1L7XV23</accession>
<evidence type="ECO:0000313" key="3">
    <source>
        <dbReference type="EMBL" id="CZR68825.1"/>
    </source>
</evidence>
<dbReference type="Proteomes" id="UP000184330">
    <property type="component" value="Unassembled WGS sequence"/>
</dbReference>
<feature type="compositionally biased region" description="Acidic residues" evidence="2">
    <location>
        <begin position="54"/>
        <end position="65"/>
    </location>
</feature>
<dbReference type="AlphaFoldDB" id="A0A1L7XV23"/>
<dbReference type="EMBL" id="FJOG01000060">
    <property type="protein sequence ID" value="CZR68825.1"/>
    <property type="molecule type" value="Genomic_DNA"/>
</dbReference>
<evidence type="ECO:0000313" key="4">
    <source>
        <dbReference type="Proteomes" id="UP000184330"/>
    </source>
</evidence>
<feature type="region of interest" description="Disordered" evidence="2">
    <location>
        <begin position="1"/>
        <end position="65"/>
    </location>
</feature>
<sequence length="203" mass="22820">MSSGAQKRDKHSEEVEQDEHNVQSPAKLRRSVRERRPNTDGTASSAFVSSEILFSEDDDDDEDYDEVTISMPNLKKGFQQPTKKASEVNARVQELQNSNEALEKERDACKLKSDILFKLAVHFMGIGKFAMDKLEEGDSKDNTSSSYWVAAHMAKKVVAGFEEETQLLREVGTISKDPVAHLAGLDLEKAVNEFREQIQKNQS</sequence>
<feature type="compositionally biased region" description="Basic and acidic residues" evidence="2">
    <location>
        <begin position="1"/>
        <end position="21"/>
    </location>
</feature>
<evidence type="ECO:0000256" key="2">
    <source>
        <dbReference type="SAM" id="MobiDB-lite"/>
    </source>
</evidence>
<reference evidence="3 4" key="1">
    <citation type="submission" date="2016-03" db="EMBL/GenBank/DDBJ databases">
        <authorList>
            <person name="Ploux O."/>
        </authorList>
    </citation>
    <scope>NUCLEOTIDE SEQUENCE [LARGE SCALE GENOMIC DNA]</scope>
    <source>
        <strain evidence="3 4">UAMH 11012</strain>
    </source>
</reference>
<gene>
    <name evidence="3" type="ORF">PAC_18725</name>
</gene>
<keyword evidence="4" id="KW-1185">Reference proteome</keyword>
<evidence type="ECO:0000256" key="1">
    <source>
        <dbReference type="SAM" id="Coils"/>
    </source>
</evidence>
<organism evidence="3 4">
    <name type="scientific">Phialocephala subalpina</name>
    <dbReference type="NCBI Taxonomy" id="576137"/>
    <lineage>
        <taxon>Eukaryota</taxon>
        <taxon>Fungi</taxon>
        <taxon>Dikarya</taxon>
        <taxon>Ascomycota</taxon>
        <taxon>Pezizomycotina</taxon>
        <taxon>Leotiomycetes</taxon>
        <taxon>Helotiales</taxon>
        <taxon>Mollisiaceae</taxon>
        <taxon>Phialocephala</taxon>
        <taxon>Phialocephala fortinii species complex</taxon>
    </lineage>
</organism>